<keyword evidence="2" id="KW-0472">Membrane</keyword>
<organism evidence="3 4">
    <name type="scientific">Apodospora peruviana</name>
    <dbReference type="NCBI Taxonomy" id="516989"/>
    <lineage>
        <taxon>Eukaryota</taxon>
        <taxon>Fungi</taxon>
        <taxon>Dikarya</taxon>
        <taxon>Ascomycota</taxon>
        <taxon>Pezizomycotina</taxon>
        <taxon>Sordariomycetes</taxon>
        <taxon>Sordariomycetidae</taxon>
        <taxon>Sordariales</taxon>
        <taxon>Lasiosphaeriaceae</taxon>
        <taxon>Apodospora</taxon>
    </lineage>
</organism>
<evidence type="ECO:0000256" key="2">
    <source>
        <dbReference type="SAM" id="Phobius"/>
    </source>
</evidence>
<dbReference type="Pfam" id="PF11374">
    <property type="entry name" value="DUF3176"/>
    <property type="match status" value="1"/>
</dbReference>
<dbReference type="EMBL" id="JAUEDM010000008">
    <property type="protein sequence ID" value="KAK3312750.1"/>
    <property type="molecule type" value="Genomic_DNA"/>
</dbReference>
<keyword evidence="4" id="KW-1185">Reference proteome</keyword>
<keyword evidence="2" id="KW-0812">Transmembrane</keyword>
<comment type="caution">
    <text evidence="3">The sequence shown here is derived from an EMBL/GenBank/DDBJ whole genome shotgun (WGS) entry which is preliminary data.</text>
</comment>
<dbReference type="PANTHER" id="PTHR35394:SF5">
    <property type="entry name" value="DUF3176 DOMAIN-CONTAINING PROTEIN"/>
    <property type="match status" value="1"/>
</dbReference>
<feature type="transmembrane region" description="Helical" evidence="2">
    <location>
        <begin position="519"/>
        <end position="542"/>
    </location>
</feature>
<reference evidence="3" key="1">
    <citation type="journal article" date="2023" name="Mol. Phylogenet. Evol.">
        <title>Genome-scale phylogeny and comparative genomics of the fungal order Sordariales.</title>
        <authorList>
            <person name="Hensen N."/>
            <person name="Bonometti L."/>
            <person name="Westerberg I."/>
            <person name="Brannstrom I.O."/>
            <person name="Guillou S."/>
            <person name="Cros-Aarteil S."/>
            <person name="Calhoun S."/>
            <person name="Haridas S."/>
            <person name="Kuo A."/>
            <person name="Mondo S."/>
            <person name="Pangilinan J."/>
            <person name="Riley R."/>
            <person name="LaButti K."/>
            <person name="Andreopoulos B."/>
            <person name="Lipzen A."/>
            <person name="Chen C."/>
            <person name="Yan M."/>
            <person name="Daum C."/>
            <person name="Ng V."/>
            <person name="Clum A."/>
            <person name="Steindorff A."/>
            <person name="Ohm R.A."/>
            <person name="Martin F."/>
            <person name="Silar P."/>
            <person name="Natvig D.O."/>
            <person name="Lalanne C."/>
            <person name="Gautier V."/>
            <person name="Ament-Velasquez S.L."/>
            <person name="Kruys A."/>
            <person name="Hutchinson M.I."/>
            <person name="Powell A.J."/>
            <person name="Barry K."/>
            <person name="Miller A.N."/>
            <person name="Grigoriev I.V."/>
            <person name="Debuchy R."/>
            <person name="Gladieux P."/>
            <person name="Hiltunen Thoren M."/>
            <person name="Johannesson H."/>
        </authorList>
    </citation>
    <scope>NUCLEOTIDE SEQUENCE</scope>
    <source>
        <strain evidence="3">CBS 118394</strain>
    </source>
</reference>
<protein>
    <submittedName>
        <fullName evidence="3">Uncharacterized protein</fullName>
    </submittedName>
</protein>
<evidence type="ECO:0000313" key="4">
    <source>
        <dbReference type="Proteomes" id="UP001283341"/>
    </source>
</evidence>
<dbReference type="AlphaFoldDB" id="A0AAE0HTQ8"/>
<feature type="transmembrane region" description="Helical" evidence="2">
    <location>
        <begin position="36"/>
        <end position="58"/>
    </location>
</feature>
<gene>
    <name evidence="3" type="ORF">B0H66DRAFT_537833</name>
</gene>
<dbReference type="InterPro" id="IPR021514">
    <property type="entry name" value="DUF3176"/>
</dbReference>
<evidence type="ECO:0000313" key="3">
    <source>
        <dbReference type="EMBL" id="KAK3312750.1"/>
    </source>
</evidence>
<keyword evidence="2" id="KW-1133">Transmembrane helix</keyword>
<proteinExistence type="predicted"/>
<sequence length="614" mass="67183">MYWRISDDNESVQSRSEAEKNTNPELNRKRISPWRIWRVEIFCVLGSTLCLIAMVALLRVVDGKPIMPHLRLNTIVAVLATTAKALFMVPLTEALGQWKWNWFYRRPRSVAWFQVFDGASRNTLGSLDLVVQLGLRHIATFGAAASVMSIFMSLATQEAVAYGSKLAPDSSAQSWVKAATFLDMNAHTHRDVVDGQMIDRVLQDTIIGLDRSADLNRIPFCPSTNCTFPLFNSTSLCVKSADISSSLEVHRLTGVDIPWTVSLPKPHNLISGLNVSLSSDVLSVIIPQGMRYASPINRSVAFGADSGPYRAGILNLAVILPNIPDTDDAGNPSISAYEYLFHSCVNTYNVTVFNSNTSIGVTASYSEPRHTAAHERPGGPLLCNTNLNNDSNSSRASSCQMRKGHAPSGSIDISFDNPTGNSANQNLTVFWMSQEMMVSVANTLNQYLSGWVYVTGNASVGSGEGAVGSILFSAGDKDGRLNAARNFTTNINNLFLQWSGTRGVKGTTWNNVTVVEVRWSWLSFLAVEIVLVMTFLGATIVATDRLGVKVWKNSVFAAMLALDQESRVTMMDGNIPNVRLLDDKLVHFVEGNEGGGCNEGERINLGFKMGYTWT</sequence>
<dbReference type="Proteomes" id="UP001283341">
    <property type="component" value="Unassembled WGS sequence"/>
</dbReference>
<reference evidence="3" key="2">
    <citation type="submission" date="2023-06" db="EMBL/GenBank/DDBJ databases">
        <authorList>
            <consortium name="Lawrence Berkeley National Laboratory"/>
            <person name="Haridas S."/>
            <person name="Hensen N."/>
            <person name="Bonometti L."/>
            <person name="Westerberg I."/>
            <person name="Brannstrom I.O."/>
            <person name="Guillou S."/>
            <person name="Cros-Aarteil S."/>
            <person name="Calhoun S."/>
            <person name="Kuo A."/>
            <person name="Mondo S."/>
            <person name="Pangilinan J."/>
            <person name="Riley R."/>
            <person name="Labutti K."/>
            <person name="Andreopoulos B."/>
            <person name="Lipzen A."/>
            <person name="Chen C."/>
            <person name="Yanf M."/>
            <person name="Daum C."/>
            <person name="Ng V."/>
            <person name="Clum A."/>
            <person name="Steindorff A."/>
            <person name="Ohm R."/>
            <person name="Martin F."/>
            <person name="Silar P."/>
            <person name="Natvig D."/>
            <person name="Lalanne C."/>
            <person name="Gautier V."/>
            <person name="Ament-Velasquez S.L."/>
            <person name="Kruys A."/>
            <person name="Hutchinson M.I."/>
            <person name="Powell A.J."/>
            <person name="Barry K."/>
            <person name="Miller A.N."/>
            <person name="Grigoriev I.V."/>
            <person name="Debuchy R."/>
            <person name="Gladieux P."/>
            <person name="Thoren M.H."/>
            <person name="Johannesson H."/>
        </authorList>
    </citation>
    <scope>NUCLEOTIDE SEQUENCE</scope>
    <source>
        <strain evidence="3">CBS 118394</strain>
    </source>
</reference>
<dbReference type="PANTHER" id="PTHR35394">
    <property type="entry name" value="DUF3176 DOMAIN-CONTAINING PROTEIN"/>
    <property type="match status" value="1"/>
</dbReference>
<evidence type="ECO:0000256" key="1">
    <source>
        <dbReference type="SAM" id="MobiDB-lite"/>
    </source>
</evidence>
<accession>A0AAE0HTQ8</accession>
<name>A0AAE0HTQ8_9PEZI</name>
<feature type="transmembrane region" description="Helical" evidence="2">
    <location>
        <begin position="70"/>
        <end position="89"/>
    </location>
</feature>
<feature type="region of interest" description="Disordered" evidence="1">
    <location>
        <begin position="1"/>
        <end position="23"/>
    </location>
</feature>